<dbReference type="PRINTS" id="PR01217">
    <property type="entry name" value="PRICHEXTENSN"/>
</dbReference>
<feature type="compositionally biased region" description="Polar residues" evidence="1">
    <location>
        <begin position="440"/>
        <end position="453"/>
    </location>
</feature>
<dbReference type="AlphaFoldDB" id="A0A8H5FQP0"/>
<dbReference type="EMBL" id="JAACJO010000068">
    <property type="protein sequence ID" value="KAF5344302.1"/>
    <property type="molecule type" value="Genomic_DNA"/>
</dbReference>
<keyword evidence="4" id="KW-1185">Reference proteome</keyword>
<name>A0A8H5FQP0_9AGAR</name>
<proteinExistence type="predicted"/>
<feature type="compositionally biased region" description="Low complexity" evidence="1">
    <location>
        <begin position="373"/>
        <end position="397"/>
    </location>
</feature>
<dbReference type="OrthoDB" id="3247214at2759"/>
<feature type="compositionally biased region" description="Low complexity" evidence="1">
    <location>
        <begin position="581"/>
        <end position="599"/>
    </location>
</feature>
<evidence type="ECO:0000256" key="1">
    <source>
        <dbReference type="SAM" id="MobiDB-lite"/>
    </source>
</evidence>
<feature type="region of interest" description="Disordered" evidence="1">
    <location>
        <begin position="207"/>
        <end position="231"/>
    </location>
</feature>
<feature type="compositionally biased region" description="Polar residues" evidence="1">
    <location>
        <begin position="600"/>
        <end position="639"/>
    </location>
</feature>
<dbReference type="Proteomes" id="UP000559027">
    <property type="component" value="Unassembled WGS sequence"/>
</dbReference>
<organism evidence="3 4">
    <name type="scientific">Leucocoprinus leucothites</name>
    <dbReference type="NCBI Taxonomy" id="201217"/>
    <lineage>
        <taxon>Eukaryota</taxon>
        <taxon>Fungi</taxon>
        <taxon>Dikarya</taxon>
        <taxon>Basidiomycota</taxon>
        <taxon>Agaricomycotina</taxon>
        <taxon>Agaricomycetes</taxon>
        <taxon>Agaricomycetidae</taxon>
        <taxon>Agaricales</taxon>
        <taxon>Agaricineae</taxon>
        <taxon>Agaricaceae</taxon>
        <taxon>Leucocoprinus</taxon>
    </lineage>
</organism>
<feature type="region of interest" description="Disordered" evidence="1">
    <location>
        <begin position="519"/>
        <end position="639"/>
    </location>
</feature>
<evidence type="ECO:0000313" key="3">
    <source>
        <dbReference type="EMBL" id="KAF5345581.1"/>
    </source>
</evidence>
<feature type="region of interest" description="Disordered" evidence="1">
    <location>
        <begin position="373"/>
        <end position="461"/>
    </location>
</feature>
<feature type="compositionally biased region" description="Polar residues" evidence="1">
    <location>
        <begin position="398"/>
        <end position="410"/>
    </location>
</feature>
<feature type="compositionally biased region" description="Pro residues" evidence="1">
    <location>
        <begin position="536"/>
        <end position="552"/>
    </location>
</feature>
<gene>
    <name evidence="3" type="ORF">D9756_011034</name>
    <name evidence="2" type="ORF">D9756_011598</name>
</gene>
<evidence type="ECO:0000313" key="2">
    <source>
        <dbReference type="EMBL" id="KAF5344302.1"/>
    </source>
</evidence>
<feature type="compositionally biased region" description="Low complexity" evidence="1">
    <location>
        <begin position="519"/>
        <end position="535"/>
    </location>
</feature>
<comment type="caution">
    <text evidence="3">The sequence shown here is derived from an EMBL/GenBank/DDBJ whole genome shotgun (WGS) entry which is preliminary data.</text>
</comment>
<feature type="region of interest" description="Disordered" evidence="1">
    <location>
        <begin position="166"/>
        <end position="188"/>
    </location>
</feature>
<reference evidence="3 4" key="1">
    <citation type="journal article" date="2020" name="ISME J.">
        <title>Uncovering the hidden diversity of litter-decomposition mechanisms in mushroom-forming fungi.</title>
        <authorList>
            <person name="Floudas D."/>
            <person name="Bentzer J."/>
            <person name="Ahren D."/>
            <person name="Johansson T."/>
            <person name="Persson P."/>
            <person name="Tunlid A."/>
        </authorList>
    </citation>
    <scope>NUCLEOTIDE SEQUENCE [LARGE SCALE GENOMIC DNA]</scope>
    <source>
        <strain evidence="3 4">CBS 146.42</strain>
    </source>
</reference>
<evidence type="ECO:0000313" key="4">
    <source>
        <dbReference type="Proteomes" id="UP000559027"/>
    </source>
</evidence>
<feature type="region of interest" description="Disordered" evidence="1">
    <location>
        <begin position="49"/>
        <end position="81"/>
    </location>
</feature>
<dbReference type="EMBL" id="JAACJO010000043">
    <property type="protein sequence ID" value="KAF5345581.1"/>
    <property type="molecule type" value="Genomic_DNA"/>
</dbReference>
<feature type="region of interest" description="Disordered" evidence="1">
    <location>
        <begin position="115"/>
        <end position="138"/>
    </location>
</feature>
<sequence length="671" mass="72646">MPDGAPSWFKSVLRKPQATTNVAQDAAVAEAPAAEPFSLARRIQALIHKLPTPSPSTTAASTSTQENHDEHESQGLPSSSLTDQEIVEALRSPVMMNGSLDDRRTSVWNMLDGIGSPRPPRVAELSQNDTASDTYSDSSSVMVYSPLLPVQGSLVELAESEVIIEEQEEEEEAGTADQGLTPAPAPIPGWSWANTLPTSFTSWFVTQSTQQPIPPPPRTEEGQPPMSPRTRVRRVRAQRAWVPSKDKLSIQCMWWGYRMYLPPPVLDILDDKQLEAARRTAMITTALTWFFNNLPVNTLPLPLRPTLFLLQQIGPFLGSIGTFISWSWGAIRAYDQGYGVTLTATWLLPIALIPGTWFERDWPISPPPPDFSPLPSIDSILQPSHTTSTNTGTSHSNFLPTPESTPTPRVNQLELPPSSPQFTPRGFADAATPLPPNGSYIYQSPPTSPYSQFTSSPLAASTPLPPGTPYILSPPTFQPSPLPSPASVMATPLLPSTSYIVHPPPPTSPPVSPYQYPNSPYPVSSPTTSFATAPSSPVPPSSPPLPRSPAPSSPKRFRTGLASLVAKSPTIRVRKSKRAGSSPLAPSSSSSPVQGHPSSHTTDTPYQSFSAYSPIVSASTPLPYHQHNNSHAFTSDHLSSFTAHPDDIRLLQSPVWQCSPLPPEHPLHDDL</sequence>
<accession>A0A8H5FQP0</accession>
<feature type="compositionally biased region" description="Low complexity" evidence="1">
    <location>
        <begin position="55"/>
        <end position="64"/>
    </location>
</feature>
<protein>
    <submittedName>
        <fullName evidence="3">Uncharacterized protein</fullName>
    </submittedName>
</protein>